<protein>
    <submittedName>
        <fullName evidence="1">Uncharacterized protein</fullName>
    </submittedName>
</protein>
<evidence type="ECO:0000313" key="1">
    <source>
        <dbReference type="EnsemblMetazoa" id="AFAF001173-PA"/>
    </source>
</evidence>
<dbReference type="Proteomes" id="UP000075886">
    <property type="component" value="Unassembled WGS sequence"/>
</dbReference>
<accession>A0A182Q1E5</accession>
<name>A0A182Q1E5_9DIPT</name>
<dbReference type="EMBL" id="AXCN02001396">
    <property type="status" value="NOT_ANNOTATED_CDS"/>
    <property type="molecule type" value="Genomic_DNA"/>
</dbReference>
<dbReference type="EnsemblMetazoa" id="AFAF001173-RA">
    <property type="protein sequence ID" value="AFAF001173-PA"/>
    <property type="gene ID" value="AFAF001173"/>
</dbReference>
<sequence>MNGSKIMNNGTTLSGGRSAGTRLGSYIGGFGGGRVLMLLRCRCERWLRVANLGLGSRCGTGERLRADVAVLDVRAGRQLLRWKRITYLQTRRHRHVAVIVLEQAVLAGRLVDERRRRHGDALAGRLEPPYLPFTSPVASFVSILNEPSAPSYPYVYEPSSFARPSVAESLENFFCPVNPPAVGRGASAGALTAGAGGFTLGAPPVGMKFE</sequence>
<evidence type="ECO:0000313" key="2">
    <source>
        <dbReference type="Proteomes" id="UP000075886"/>
    </source>
</evidence>
<keyword evidence="2" id="KW-1185">Reference proteome</keyword>
<proteinExistence type="predicted"/>
<organism evidence="1 2">
    <name type="scientific">Anopheles farauti</name>
    <dbReference type="NCBI Taxonomy" id="69004"/>
    <lineage>
        <taxon>Eukaryota</taxon>
        <taxon>Metazoa</taxon>
        <taxon>Ecdysozoa</taxon>
        <taxon>Arthropoda</taxon>
        <taxon>Hexapoda</taxon>
        <taxon>Insecta</taxon>
        <taxon>Pterygota</taxon>
        <taxon>Neoptera</taxon>
        <taxon>Endopterygota</taxon>
        <taxon>Diptera</taxon>
        <taxon>Nematocera</taxon>
        <taxon>Culicoidea</taxon>
        <taxon>Culicidae</taxon>
        <taxon>Anophelinae</taxon>
        <taxon>Anopheles</taxon>
    </lineage>
</organism>
<reference evidence="2" key="1">
    <citation type="submission" date="2014-01" db="EMBL/GenBank/DDBJ databases">
        <title>The Genome Sequence of Anopheles farauti FAR1 (V2).</title>
        <authorList>
            <consortium name="The Broad Institute Genomics Platform"/>
            <person name="Neafsey D.E."/>
            <person name="Besansky N."/>
            <person name="Howell P."/>
            <person name="Walton C."/>
            <person name="Young S.K."/>
            <person name="Zeng Q."/>
            <person name="Gargeya S."/>
            <person name="Fitzgerald M."/>
            <person name="Haas B."/>
            <person name="Abouelleil A."/>
            <person name="Allen A.W."/>
            <person name="Alvarado L."/>
            <person name="Arachchi H.M."/>
            <person name="Berlin A.M."/>
            <person name="Chapman S.B."/>
            <person name="Gainer-Dewar J."/>
            <person name="Goldberg J."/>
            <person name="Griggs A."/>
            <person name="Gujja S."/>
            <person name="Hansen M."/>
            <person name="Howarth C."/>
            <person name="Imamovic A."/>
            <person name="Ireland A."/>
            <person name="Larimer J."/>
            <person name="McCowan C."/>
            <person name="Murphy C."/>
            <person name="Pearson M."/>
            <person name="Poon T.W."/>
            <person name="Priest M."/>
            <person name="Roberts A."/>
            <person name="Saif S."/>
            <person name="Shea T."/>
            <person name="Sisk P."/>
            <person name="Sykes S."/>
            <person name="Wortman J."/>
            <person name="Nusbaum C."/>
            <person name="Birren B."/>
        </authorList>
    </citation>
    <scope>NUCLEOTIDE SEQUENCE [LARGE SCALE GENOMIC DNA]</scope>
    <source>
        <strain evidence="2">FAR1</strain>
    </source>
</reference>
<dbReference type="VEuPathDB" id="VectorBase:AFAF001173"/>
<reference evidence="1" key="2">
    <citation type="submission" date="2020-05" db="UniProtKB">
        <authorList>
            <consortium name="EnsemblMetazoa"/>
        </authorList>
    </citation>
    <scope>IDENTIFICATION</scope>
    <source>
        <strain evidence="1">FAR1</strain>
    </source>
</reference>
<dbReference type="AlphaFoldDB" id="A0A182Q1E5"/>